<evidence type="ECO:0000259" key="1">
    <source>
        <dbReference type="Pfam" id="PF00248"/>
    </source>
</evidence>
<keyword evidence="3" id="KW-1185">Reference proteome</keyword>
<reference evidence="2 3" key="1">
    <citation type="submission" date="2018-08" db="EMBL/GenBank/DDBJ databases">
        <title>Meiothermus granaticius genome AF-68 sequencing project.</title>
        <authorList>
            <person name="Da Costa M.S."/>
            <person name="Albuquerque L."/>
            <person name="Raposo P."/>
            <person name="Froufe H.J.C."/>
            <person name="Barroso C.S."/>
            <person name="Egas C."/>
        </authorList>
    </citation>
    <scope>NUCLEOTIDE SEQUENCE [LARGE SCALE GENOMIC DNA]</scope>
    <source>
        <strain evidence="2 3">AF-68</strain>
    </source>
</reference>
<dbReference type="GO" id="GO:0050235">
    <property type="term" value="F:pyridoxal 4-dehydrogenase activity"/>
    <property type="evidence" value="ECO:0007669"/>
    <property type="project" value="UniProtKB-EC"/>
</dbReference>
<keyword evidence="2" id="KW-0560">Oxidoreductase</keyword>
<evidence type="ECO:0000313" key="3">
    <source>
        <dbReference type="Proteomes" id="UP000266178"/>
    </source>
</evidence>
<dbReference type="EMBL" id="QWLB01000058">
    <property type="protein sequence ID" value="RIH91105.1"/>
    <property type="molecule type" value="Genomic_DNA"/>
</dbReference>
<feature type="domain" description="NADP-dependent oxidoreductase" evidence="1">
    <location>
        <begin position="19"/>
        <end position="319"/>
    </location>
</feature>
<dbReference type="Pfam" id="PF00248">
    <property type="entry name" value="Aldo_ket_red"/>
    <property type="match status" value="1"/>
</dbReference>
<accession>A0A399F5T8</accession>
<dbReference type="PANTHER" id="PTHR42686">
    <property type="entry name" value="GH17980P-RELATED"/>
    <property type="match status" value="1"/>
</dbReference>
<dbReference type="Gene3D" id="3.20.20.100">
    <property type="entry name" value="NADP-dependent oxidoreductase domain"/>
    <property type="match status" value="1"/>
</dbReference>
<dbReference type="EC" id="1.1.1.107" evidence="2"/>
<dbReference type="AlphaFoldDB" id="A0A399F5T8"/>
<dbReference type="PANTHER" id="PTHR42686:SF1">
    <property type="entry name" value="GH17980P-RELATED"/>
    <property type="match status" value="1"/>
</dbReference>
<name>A0A399F5T8_9DEIN</name>
<dbReference type="GO" id="GO:0005829">
    <property type="term" value="C:cytosol"/>
    <property type="evidence" value="ECO:0007669"/>
    <property type="project" value="TreeGrafter"/>
</dbReference>
<sequence>MPDPTALIPHDKSGLRLSRLSLGTAPLGGLYAPVSEAQAREVLEAAWGQGLRYFDTAPQYGNGTAERRLGGFLRDQPRAAFVLSTKVGRLLREGPPHPSQVDPEGHSYYQGVPQVMQVYDYSYRGVLRSLEESLERLGLARVDILYVHDPDADNRSVEEVMRGGYRALVELRQQGLVQAIGVGMNHADWLAEFARSGDFDLLLLAGRYTLLDQAALRELLPLCHHKGIGVVVGGVYNSGILADPRPGARYDYVPAQPELLQRALRLQAVCEAHGVPLKAAAIQFALGHPSVVSVLTGVRSREELEENLRMFRWEVPPELWGHLRREGLLDYDTPIPGG</sequence>
<protein>
    <submittedName>
        <fullName evidence="2">Pyridoxal 4-dehydrogenase</fullName>
        <ecNumber evidence="2">1.1.1.107</ecNumber>
    </submittedName>
</protein>
<evidence type="ECO:0000313" key="2">
    <source>
        <dbReference type="EMBL" id="RIH91105.1"/>
    </source>
</evidence>
<organism evidence="2 3">
    <name type="scientific">Meiothermus granaticius NBRC 107808</name>
    <dbReference type="NCBI Taxonomy" id="1227551"/>
    <lineage>
        <taxon>Bacteria</taxon>
        <taxon>Thermotogati</taxon>
        <taxon>Deinococcota</taxon>
        <taxon>Deinococci</taxon>
        <taxon>Thermales</taxon>
        <taxon>Thermaceae</taxon>
        <taxon>Meiothermus</taxon>
    </lineage>
</organism>
<dbReference type="InterPro" id="IPR020471">
    <property type="entry name" value="AKR"/>
</dbReference>
<dbReference type="CDD" id="cd19152">
    <property type="entry name" value="AKR_AKR15A"/>
    <property type="match status" value="1"/>
</dbReference>
<dbReference type="InterPro" id="IPR023210">
    <property type="entry name" value="NADP_OxRdtase_dom"/>
</dbReference>
<comment type="caution">
    <text evidence="2">The sequence shown here is derived from an EMBL/GenBank/DDBJ whole genome shotgun (WGS) entry which is preliminary data.</text>
</comment>
<proteinExistence type="predicted"/>
<dbReference type="SUPFAM" id="SSF51430">
    <property type="entry name" value="NAD(P)-linked oxidoreductase"/>
    <property type="match status" value="1"/>
</dbReference>
<gene>
    <name evidence="2" type="primary">pld1</name>
    <name evidence="2" type="ORF">Mgrana_03012</name>
</gene>
<dbReference type="Proteomes" id="UP000266178">
    <property type="component" value="Unassembled WGS sequence"/>
</dbReference>
<dbReference type="RefSeq" id="WP_170146502.1">
    <property type="nucleotide sequence ID" value="NZ_BJXM01000011.1"/>
</dbReference>
<dbReference type="InterPro" id="IPR036812">
    <property type="entry name" value="NAD(P)_OxRdtase_dom_sf"/>
</dbReference>